<dbReference type="Proteomes" id="UP000355283">
    <property type="component" value="Unassembled WGS sequence"/>
</dbReference>
<sequence length="387" mass="41892">MLVELKNGDTYNGRLVSCDTWMNITLRDVICTSRDGDRFWKIPECYVRGNSIKYLRVPEEVIDMVNEEDLERERTYNTLPSPFVSHLLPRETRHWQGGEGPGGAGGVWAEAAGDEATVGGGVVISAAGGGIAAGEEGGVSIEEGVEEEITEAGVEGEGDEGQKGLEAGNKEGYSGMTGNTQKNGQEPFFILLPALTAGFLMPTPSLSKPFSIITRSRGVPARLPVTALNSWGGKKQKTARVAVEPEVIAPDYRVAAGFFLGGVGLALPPLSNPGAGLPLALIGAFLASRTQKVRFVFDEEAMEVMTVGADGQSLSMERENFAVGGRNRWTYASFTNWEFYPSEQVPVLVYFKETQTKPEGQIHFFPVIGNPARLLENFRKYVPLPGK</sequence>
<keyword evidence="1" id="KW-0507">mRNA processing</keyword>
<accession>A0A4D9CZP5</accession>
<dbReference type="CDD" id="cd01723">
    <property type="entry name" value="LSm4"/>
    <property type="match status" value="1"/>
</dbReference>
<organism evidence="4 5">
    <name type="scientific">Nannochloropsis salina CCMP1776</name>
    <dbReference type="NCBI Taxonomy" id="1027361"/>
    <lineage>
        <taxon>Eukaryota</taxon>
        <taxon>Sar</taxon>
        <taxon>Stramenopiles</taxon>
        <taxon>Ochrophyta</taxon>
        <taxon>Eustigmatophyceae</taxon>
        <taxon>Eustigmatales</taxon>
        <taxon>Monodopsidaceae</taxon>
        <taxon>Microchloropsis</taxon>
        <taxon>Microchloropsis salina</taxon>
    </lineage>
</organism>
<dbReference type="SUPFAM" id="SSF50182">
    <property type="entry name" value="Sm-like ribonucleoproteins"/>
    <property type="match status" value="1"/>
</dbReference>
<dbReference type="GO" id="GO:0005681">
    <property type="term" value="C:spliceosomal complex"/>
    <property type="evidence" value="ECO:0007669"/>
    <property type="project" value="UniProtKB-KW"/>
</dbReference>
<dbReference type="EMBL" id="SDOX01000017">
    <property type="protein sequence ID" value="TFJ84872.1"/>
    <property type="molecule type" value="Genomic_DNA"/>
</dbReference>
<dbReference type="Gene3D" id="2.30.30.100">
    <property type="match status" value="1"/>
</dbReference>
<feature type="region of interest" description="Disordered" evidence="2">
    <location>
        <begin position="152"/>
        <end position="179"/>
    </location>
</feature>
<dbReference type="InterPro" id="IPR021467">
    <property type="entry name" value="DUF3119"/>
</dbReference>
<gene>
    <name evidence="4" type="ORF">NSK_003904</name>
</gene>
<reference evidence="4 5" key="1">
    <citation type="submission" date="2019-01" db="EMBL/GenBank/DDBJ databases">
        <title>Nuclear Genome Assembly of the Microalgal Biofuel strain Nannochloropsis salina CCMP1776.</title>
        <authorList>
            <person name="Hovde B."/>
        </authorList>
    </citation>
    <scope>NUCLEOTIDE SEQUENCE [LARGE SCALE GENOMIC DNA]</scope>
    <source>
        <strain evidence="4 5">CCMP1776</strain>
    </source>
</reference>
<comment type="caution">
    <text evidence="4">The sequence shown here is derived from an EMBL/GenBank/DDBJ whole genome shotgun (WGS) entry which is preliminary data.</text>
</comment>
<evidence type="ECO:0000256" key="2">
    <source>
        <dbReference type="SAM" id="MobiDB-lite"/>
    </source>
</evidence>
<keyword evidence="1" id="KW-0508">mRNA splicing</keyword>
<keyword evidence="5" id="KW-1185">Reference proteome</keyword>
<dbReference type="GO" id="GO:0000956">
    <property type="term" value="P:nuclear-transcribed mRNA catabolic process"/>
    <property type="evidence" value="ECO:0007669"/>
    <property type="project" value="InterPro"/>
</dbReference>
<dbReference type="SMART" id="SM00651">
    <property type="entry name" value="Sm"/>
    <property type="match status" value="1"/>
</dbReference>
<evidence type="ECO:0000313" key="5">
    <source>
        <dbReference type="Proteomes" id="UP000355283"/>
    </source>
</evidence>
<evidence type="ECO:0000313" key="4">
    <source>
        <dbReference type="EMBL" id="TFJ84872.1"/>
    </source>
</evidence>
<keyword evidence="1" id="KW-0747">Spliceosome</keyword>
<name>A0A4D9CZP5_9STRA</name>
<dbReference type="InterPro" id="IPR034101">
    <property type="entry name" value="Lsm4"/>
</dbReference>
<dbReference type="GO" id="GO:0003723">
    <property type="term" value="F:RNA binding"/>
    <property type="evidence" value="ECO:0007669"/>
    <property type="project" value="InterPro"/>
</dbReference>
<protein>
    <recommendedName>
        <fullName evidence="3">Sm domain-containing protein</fullName>
    </recommendedName>
</protein>
<evidence type="ECO:0000256" key="1">
    <source>
        <dbReference type="ARBA" id="ARBA00022728"/>
    </source>
</evidence>
<proteinExistence type="predicted"/>
<dbReference type="GO" id="GO:0000398">
    <property type="term" value="P:mRNA splicing, via spliceosome"/>
    <property type="evidence" value="ECO:0007669"/>
    <property type="project" value="InterPro"/>
</dbReference>
<dbReference type="InterPro" id="IPR001163">
    <property type="entry name" value="Sm_dom_euk/arc"/>
</dbReference>
<dbReference type="PANTHER" id="PTHR35550">
    <property type="match status" value="1"/>
</dbReference>
<dbReference type="PANTHER" id="PTHR35550:SF2">
    <property type="entry name" value="OS05G0401200 PROTEIN"/>
    <property type="match status" value="1"/>
</dbReference>
<dbReference type="AlphaFoldDB" id="A0A4D9CZP5"/>
<dbReference type="Pfam" id="PF11317">
    <property type="entry name" value="DUF3119"/>
    <property type="match status" value="1"/>
</dbReference>
<dbReference type="OrthoDB" id="1921626at2759"/>
<dbReference type="Pfam" id="PF01423">
    <property type="entry name" value="LSM"/>
    <property type="match status" value="1"/>
</dbReference>
<dbReference type="InterPro" id="IPR047575">
    <property type="entry name" value="Sm"/>
</dbReference>
<dbReference type="PROSITE" id="PS52002">
    <property type="entry name" value="SM"/>
    <property type="match status" value="1"/>
</dbReference>
<dbReference type="InterPro" id="IPR010920">
    <property type="entry name" value="LSM_dom_sf"/>
</dbReference>
<feature type="domain" description="Sm" evidence="3">
    <location>
        <begin position="1"/>
        <end position="61"/>
    </location>
</feature>
<evidence type="ECO:0000259" key="3">
    <source>
        <dbReference type="PROSITE" id="PS52002"/>
    </source>
</evidence>